<protein>
    <submittedName>
        <fullName evidence="1">Uncharacterized protein</fullName>
    </submittedName>
</protein>
<sequence length="99" mass="10883">MQVTIHRGHKAESLRETTLRARKQIIKQSVLDDASSDKCSRPISSEEISTVIAFISRADIEEASQGSMPHRFAAAIRTASARCGRLTSLALQQSSLYPI</sequence>
<proteinExistence type="predicted"/>
<accession>A0A4R8RIW8</accession>
<evidence type="ECO:0000313" key="1">
    <source>
        <dbReference type="EMBL" id="TDZ65083.1"/>
    </source>
</evidence>
<organism evidence="1 2">
    <name type="scientific">Colletotrichum trifolii</name>
    <dbReference type="NCBI Taxonomy" id="5466"/>
    <lineage>
        <taxon>Eukaryota</taxon>
        <taxon>Fungi</taxon>
        <taxon>Dikarya</taxon>
        <taxon>Ascomycota</taxon>
        <taxon>Pezizomycotina</taxon>
        <taxon>Sordariomycetes</taxon>
        <taxon>Hypocreomycetidae</taxon>
        <taxon>Glomerellales</taxon>
        <taxon>Glomerellaceae</taxon>
        <taxon>Colletotrichum</taxon>
        <taxon>Colletotrichum orbiculare species complex</taxon>
    </lineage>
</organism>
<dbReference type="Proteomes" id="UP000295703">
    <property type="component" value="Unassembled WGS sequence"/>
</dbReference>
<comment type="caution">
    <text evidence="1">The sequence shown here is derived from an EMBL/GenBank/DDBJ whole genome shotgun (WGS) entry which is preliminary data.</text>
</comment>
<keyword evidence="2" id="KW-1185">Reference proteome</keyword>
<dbReference type="AlphaFoldDB" id="A0A4R8RIW8"/>
<evidence type="ECO:0000313" key="2">
    <source>
        <dbReference type="Proteomes" id="UP000295703"/>
    </source>
</evidence>
<reference evidence="1 2" key="1">
    <citation type="submission" date="2018-12" db="EMBL/GenBank/DDBJ databases">
        <title>Genome sequence and assembly of Colletotrichum trifolii.</title>
        <authorList>
            <person name="Gan P."/>
            <person name="Shirasu K."/>
        </authorList>
    </citation>
    <scope>NUCLEOTIDE SEQUENCE [LARGE SCALE GENOMIC DNA]</scope>
    <source>
        <strain evidence="1 2">543-2</strain>
    </source>
</reference>
<name>A0A4R8RIW8_COLTR</name>
<dbReference type="EMBL" id="RYZW01000023">
    <property type="protein sequence ID" value="TDZ65083.1"/>
    <property type="molecule type" value="Genomic_DNA"/>
</dbReference>
<gene>
    <name evidence="1" type="ORF">CTRI78_v003647</name>
</gene>